<dbReference type="KEGG" id="bap:BUAP5A_466"/>
<evidence type="ECO:0000313" key="4">
    <source>
        <dbReference type="Proteomes" id="UP000006904"/>
    </source>
</evidence>
<dbReference type="AlphaFoldDB" id="A0A7U4DII8"/>
<dbReference type="RefSeq" id="WP_009874425.1">
    <property type="nucleotide sequence ID" value="NC_011833.1"/>
</dbReference>
<dbReference type="OrthoDB" id="9801469at2"/>
<dbReference type="SMR" id="A0A7U4DII8"/>
<dbReference type="PANTHER" id="PTHR46229:SF2">
    <property type="entry name" value="BOLA-LIKE PROTEIN 1"/>
    <property type="match status" value="1"/>
</dbReference>
<dbReference type="PANTHER" id="PTHR46229">
    <property type="entry name" value="BOLA TRANSCRIPTION REGULATOR"/>
    <property type="match status" value="1"/>
</dbReference>
<gene>
    <name evidence="3" type="primary">bolA</name>
    <name evidence="3" type="ordered locus">BUAP5A_466</name>
</gene>
<dbReference type="Pfam" id="PF01722">
    <property type="entry name" value="BolA"/>
    <property type="match status" value="1"/>
</dbReference>
<dbReference type="SUPFAM" id="SSF82657">
    <property type="entry name" value="BolA-like"/>
    <property type="match status" value="1"/>
</dbReference>
<organism evidence="3 4">
    <name type="scientific">Buchnera aphidicola subsp. Acyrthosiphon pisum (strain 5A)</name>
    <dbReference type="NCBI Taxonomy" id="563178"/>
    <lineage>
        <taxon>Bacteria</taxon>
        <taxon>Pseudomonadati</taxon>
        <taxon>Pseudomonadota</taxon>
        <taxon>Gammaproteobacteria</taxon>
        <taxon>Enterobacterales</taxon>
        <taxon>Erwiniaceae</taxon>
        <taxon>Buchnera</taxon>
    </lineage>
</organism>
<dbReference type="EMBL" id="CP001161">
    <property type="protein sequence ID" value="ACL30821.1"/>
    <property type="molecule type" value="Genomic_DNA"/>
</dbReference>
<sequence>MTLEKIKKYLISKINIKFIEIYDDSQFHHYSKKGLTHLRIIIISDDFINQTLINRHRIIFSMLSKMIEKKIYSLTLNTYTLNEWKDKKLKKTSNVKCVKKNNIL</sequence>
<dbReference type="Gene3D" id="3.30.300.90">
    <property type="entry name" value="BolA-like"/>
    <property type="match status" value="1"/>
</dbReference>
<dbReference type="InterPro" id="IPR036065">
    <property type="entry name" value="BolA-like_sf"/>
</dbReference>
<comment type="similarity">
    <text evidence="1 2">Belongs to the BolA/IbaG family.</text>
</comment>
<dbReference type="PIRSF" id="PIRSF003113">
    <property type="entry name" value="BolA"/>
    <property type="match status" value="1"/>
</dbReference>
<evidence type="ECO:0000313" key="3">
    <source>
        <dbReference type="EMBL" id="ACL30821.1"/>
    </source>
</evidence>
<protein>
    <submittedName>
        <fullName evidence="3">BolA protein</fullName>
    </submittedName>
</protein>
<accession>A0A7U4DII8</accession>
<dbReference type="InterPro" id="IPR050961">
    <property type="entry name" value="BolA/IbaG_stress_morph_reg"/>
</dbReference>
<evidence type="ECO:0000256" key="1">
    <source>
        <dbReference type="ARBA" id="ARBA00005578"/>
    </source>
</evidence>
<dbReference type="InterPro" id="IPR002634">
    <property type="entry name" value="BolA"/>
</dbReference>
<reference evidence="3 4" key="1">
    <citation type="journal article" date="2009" name="Science">
        <title>The dynamics and time scale of ongoing genomic erosion in symbiotic bacteria.</title>
        <authorList>
            <person name="Moran N.A."/>
            <person name="McLaughlin H.J."/>
            <person name="Sorek R."/>
        </authorList>
    </citation>
    <scope>NUCLEOTIDE SEQUENCE [LARGE SCALE GENOMIC DNA]</scope>
    <source>
        <strain evidence="3 4">5A</strain>
    </source>
</reference>
<name>A0A7U4DII8_BUCA5</name>
<dbReference type="Proteomes" id="UP000006904">
    <property type="component" value="Chromosome"/>
</dbReference>
<evidence type="ECO:0000256" key="2">
    <source>
        <dbReference type="RuleBase" id="RU003860"/>
    </source>
</evidence>
<proteinExistence type="inferred from homology"/>